<dbReference type="EMBL" id="CP076460">
    <property type="protein sequence ID" value="QWQ32115.1"/>
    <property type="molecule type" value="Genomic_DNA"/>
</dbReference>
<sequence length="43" mass="4429">MLEIRLRAIGGTGDVSCAIASGKVYCWGMNNMGQLGFGIPGSP</sequence>
<dbReference type="InterPro" id="IPR009091">
    <property type="entry name" value="RCC1/BLIP-II"/>
</dbReference>
<keyword evidence="2" id="KW-1185">Reference proteome</keyword>
<proteinExistence type="predicted"/>
<evidence type="ECO:0000313" key="1">
    <source>
        <dbReference type="EMBL" id="QWQ32115.1"/>
    </source>
</evidence>
<dbReference type="SUPFAM" id="SSF50985">
    <property type="entry name" value="RCC1/BLIP-II"/>
    <property type="match status" value="1"/>
</dbReference>
<gene>
    <name evidence="1" type="ORF">KOY48_04550</name>
</gene>
<name>A0A8F1MB47_9BACT</name>
<dbReference type="Pfam" id="PF00415">
    <property type="entry name" value="RCC1"/>
    <property type="match status" value="1"/>
</dbReference>
<dbReference type="AlphaFoldDB" id="A0A8F1MB47"/>
<accession>A0A8F1MB47</accession>
<organism evidence="1 2">
    <name type="scientific">Candidatus Minimicrobia naudis</name>
    <dbReference type="NCBI Taxonomy" id="2841263"/>
    <lineage>
        <taxon>Bacteria</taxon>
        <taxon>Candidatus Saccharimonadota</taxon>
        <taxon>Candidatus Saccharimonadota incertae sedis</taxon>
        <taxon>Candidatus Minimicrobia</taxon>
    </lineage>
</organism>
<dbReference type="Gene3D" id="2.130.10.30">
    <property type="entry name" value="Regulator of chromosome condensation 1/beta-lactamase-inhibitor protein II"/>
    <property type="match status" value="1"/>
</dbReference>
<dbReference type="PROSITE" id="PS50012">
    <property type="entry name" value="RCC1_3"/>
    <property type="match status" value="1"/>
</dbReference>
<dbReference type="KEGG" id="mnd:KOY48_04550"/>
<dbReference type="Proteomes" id="UP000679129">
    <property type="component" value="Chromosome"/>
</dbReference>
<dbReference type="InterPro" id="IPR000408">
    <property type="entry name" value="Reg_chr_condens"/>
</dbReference>
<protein>
    <submittedName>
        <fullName evidence="1">Uncharacterized protein</fullName>
    </submittedName>
</protein>
<reference evidence="1" key="1">
    <citation type="submission" date="2021-06" db="EMBL/GenBank/DDBJ databases">
        <title>An adapted protocol for Saccharibacteria cultivation: two new species join this phylum of Candidate Phyla Radiations.</title>
        <authorList>
            <person name="Ibrahim A."/>
            <person name="Maatouk M."/>
            <person name="Zgheib R."/>
            <person name="Haddad G."/>
            <person name="Bou Khalil J."/>
            <person name="Raoult D."/>
            <person name="Bittar F."/>
        </authorList>
    </citation>
    <scope>NUCLEOTIDE SEQUENCE</scope>
    <source>
        <strain evidence="1">IHU1</strain>
    </source>
</reference>
<evidence type="ECO:0000313" key="2">
    <source>
        <dbReference type="Proteomes" id="UP000679129"/>
    </source>
</evidence>